<keyword evidence="9" id="KW-0378">Hydrolase</keyword>
<keyword evidence="7" id="KW-0547">Nucleotide-binding</keyword>
<dbReference type="GO" id="GO:0003678">
    <property type="term" value="F:DNA helicase activity"/>
    <property type="evidence" value="ECO:0007669"/>
    <property type="project" value="UniProtKB-EC"/>
</dbReference>
<evidence type="ECO:0000256" key="7">
    <source>
        <dbReference type="ARBA" id="ARBA00022741"/>
    </source>
</evidence>
<dbReference type="InterPro" id="IPR016194">
    <property type="entry name" value="SPOC-like_C_dom_sf"/>
</dbReference>
<dbReference type="GO" id="GO:0006310">
    <property type="term" value="P:DNA recombination"/>
    <property type="evidence" value="ECO:0007669"/>
    <property type="project" value="UniProtKB-KW"/>
</dbReference>
<dbReference type="GO" id="GO:0000723">
    <property type="term" value="P:telomere maintenance"/>
    <property type="evidence" value="ECO:0007669"/>
    <property type="project" value="InterPro"/>
</dbReference>
<dbReference type="InterPro" id="IPR024193">
    <property type="entry name" value="Ku80"/>
</dbReference>
<keyword evidence="6" id="KW-0158">Chromosome</keyword>
<evidence type="ECO:0000256" key="15">
    <source>
        <dbReference type="ARBA" id="ARBA00023204"/>
    </source>
</evidence>
<dbReference type="GO" id="GO:0016787">
    <property type="term" value="F:hydrolase activity"/>
    <property type="evidence" value="ECO:0007669"/>
    <property type="project" value="UniProtKB-KW"/>
</dbReference>
<keyword evidence="21" id="KW-1185">Reference proteome</keyword>
<dbReference type="Pfam" id="PF08785">
    <property type="entry name" value="Ku_PK_bind"/>
    <property type="match status" value="1"/>
</dbReference>
<dbReference type="Pfam" id="PF02735">
    <property type="entry name" value="Ku"/>
    <property type="match status" value="1"/>
</dbReference>
<dbReference type="InterPro" id="IPR036465">
    <property type="entry name" value="vWFA_dom_sf"/>
</dbReference>
<keyword evidence="14" id="KW-0233">DNA recombination</keyword>
<dbReference type="PANTHER" id="PTHR12604:SF4">
    <property type="entry name" value="X-RAY REPAIR CROSS-COMPLEMENTING PROTEIN 5"/>
    <property type="match status" value="1"/>
</dbReference>
<dbReference type="GO" id="GO:0006303">
    <property type="term" value="P:double-strand break repair via nonhomologous end joining"/>
    <property type="evidence" value="ECO:0007669"/>
    <property type="project" value="InterPro"/>
</dbReference>
<evidence type="ECO:0000256" key="14">
    <source>
        <dbReference type="ARBA" id="ARBA00023172"/>
    </source>
</evidence>
<evidence type="ECO:0000256" key="13">
    <source>
        <dbReference type="ARBA" id="ARBA00023125"/>
    </source>
</evidence>
<keyword evidence="15" id="KW-0234">DNA repair</keyword>
<dbReference type="GO" id="GO:0042162">
    <property type="term" value="F:telomeric DNA binding"/>
    <property type="evidence" value="ECO:0007669"/>
    <property type="project" value="InterPro"/>
</dbReference>
<keyword evidence="12" id="KW-0779">Telomere</keyword>
<evidence type="ECO:0000256" key="10">
    <source>
        <dbReference type="ARBA" id="ARBA00022806"/>
    </source>
</evidence>
<name>A0A8X7NF93_9BASI</name>
<feature type="region of interest" description="Disordered" evidence="18">
    <location>
        <begin position="714"/>
        <end position="770"/>
    </location>
</feature>
<gene>
    <name evidence="20" type="ORF">A4X09_0g503</name>
</gene>
<dbReference type="SUPFAM" id="SSF101420">
    <property type="entry name" value="C-terminal domain of Ku80"/>
    <property type="match status" value="1"/>
</dbReference>
<dbReference type="SUPFAM" id="SSF100939">
    <property type="entry name" value="SPOC domain-like"/>
    <property type="match status" value="1"/>
</dbReference>
<evidence type="ECO:0000259" key="19">
    <source>
        <dbReference type="SMART" id="SM00559"/>
    </source>
</evidence>
<dbReference type="EMBL" id="LWDG02000009">
    <property type="protein sequence ID" value="KAE8271847.1"/>
    <property type="molecule type" value="Genomic_DNA"/>
</dbReference>
<evidence type="ECO:0000256" key="4">
    <source>
        <dbReference type="ARBA" id="ARBA00012551"/>
    </source>
</evidence>
<evidence type="ECO:0000256" key="11">
    <source>
        <dbReference type="ARBA" id="ARBA00022840"/>
    </source>
</evidence>
<sequence length="911" mass="101424">MSGARTITAFLIDLSPSMGALTTIKETVYRENERKYEKEDRQVSLVELAGELVCLKLKEAIFAGLKTNKTVIFTFGSPRTNNLTNDEQGEYEGIDMIWPTNPPNLDTIDIMRKLRATKPGEAIKTADPLDALVVAISTILNPDHNGVSSSQRNTWTKNIYLITDASERMDKSEVQRIKDALEEHKIGLKIVGVNFDDDLVDYAQENKPETKRENEEFWHNFLVDVPESGVASLDYVYQDNLRPEVKLTASQMLKTTLSLGNPEHAYSDDVEDGTKKLITIDVKCGKMTAIARPITQRKISRIAQLNPMIQKVEAGFALAQAAAGGQPSSAPELPDYSRLAAAMRDAVAAGAEVEEVGGGPSETVPDSLKAPTYAIKNRKVFFYKDDLDGIGSEKQEREGAEPISGARRVELEDGKHRLELVDEDDPEFLRGWRLGQTLIPISDDIHTDLETRKGIEIIGFSKKAEILPPYLKYGEAYYVVADEKDIEAQVQVGALAQAMSRVKKWALVRWVKKDDSPPLLAALSPTSTESVDFFHMVPLVFANDVRPWSFPPLTRVINKLGETVYDHPSLPTNRMEALTDRLVDSMNLVGIKEADDDEPYEFGAPDDILNPYIHRLKQDIVNRTMHPDRPLVAPHEELTRNFHPPPSVLEAMTEVKDLLDQEGFLPVHRGRAHTKTKKRVHDEADKSKDQKADNGEEVGGSGVIVEKDFAQQASTSAITPPHKKARADQDNSDDDSDRTVSEQMSEDEEEEKKKEANTTPGSIGLSSPVSDFNREIEAVLERSGLDDDNSNGEGVDDSAFSLNLVMRSMERTIRRLTLSADGDASKLDHQKARDCVRAYREGALKMDEAEQYNNFIRAFKGELTGSKHATIRAFWASFLQNVDDCGLITTKEDPSGLVKVTEEEAKKFITS</sequence>
<dbReference type="EC" id="3.6.4.12" evidence="4"/>
<feature type="domain" description="Ku" evidence="19">
    <location>
        <begin position="418"/>
        <end position="556"/>
    </location>
</feature>
<feature type="compositionally biased region" description="Polar residues" evidence="18">
    <location>
        <begin position="757"/>
        <end position="770"/>
    </location>
</feature>
<accession>A0A8X7NF93</accession>
<comment type="caution">
    <text evidence="20">The sequence shown here is derived from an EMBL/GenBank/DDBJ whole genome shotgun (WGS) entry which is preliminary data.</text>
</comment>
<dbReference type="Proteomes" id="UP000078113">
    <property type="component" value="Unassembled WGS sequence"/>
</dbReference>
<evidence type="ECO:0000256" key="3">
    <source>
        <dbReference type="ARBA" id="ARBA00007726"/>
    </source>
</evidence>
<comment type="subcellular location">
    <subcellularLocation>
        <location evidence="2">Chromosome</location>
        <location evidence="2">Telomere</location>
    </subcellularLocation>
    <subcellularLocation>
        <location evidence="1">Nucleus</location>
    </subcellularLocation>
</comment>
<dbReference type="Gene3D" id="1.10.1600.10">
    <property type="match status" value="1"/>
</dbReference>
<evidence type="ECO:0000256" key="16">
    <source>
        <dbReference type="ARBA" id="ARBA00023242"/>
    </source>
</evidence>
<evidence type="ECO:0000256" key="1">
    <source>
        <dbReference type="ARBA" id="ARBA00004123"/>
    </source>
</evidence>
<dbReference type="SUPFAM" id="SSF53300">
    <property type="entry name" value="vWA-like"/>
    <property type="match status" value="1"/>
</dbReference>
<dbReference type="GO" id="GO:0003690">
    <property type="term" value="F:double-stranded DNA binding"/>
    <property type="evidence" value="ECO:0007669"/>
    <property type="project" value="TreeGrafter"/>
</dbReference>
<evidence type="ECO:0000256" key="6">
    <source>
        <dbReference type="ARBA" id="ARBA00022454"/>
    </source>
</evidence>
<dbReference type="InterPro" id="IPR036494">
    <property type="entry name" value="Ku_C_sf"/>
</dbReference>
<dbReference type="GO" id="GO:0000781">
    <property type="term" value="C:chromosome, telomeric region"/>
    <property type="evidence" value="ECO:0007669"/>
    <property type="project" value="UniProtKB-SubCell"/>
</dbReference>
<dbReference type="AlphaFoldDB" id="A0A8X7NF93"/>
<dbReference type="CDD" id="cd00873">
    <property type="entry name" value="KU80"/>
    <property type="match status" value="1"/>
</dbReference>
<keyword evidence="8" id="KW-0227">DNA damage</keyword>
<protein>
    <recommendedName>
        <fullName evidence="5">ATP-dependent DNA helicase II subunit 2</fullName>
        <ecNumber evidence="4">3.6.4.12</ecNumber>
    </recommendedName>
    <alternativeName>
        <fullName evidence="17">ATP-dependent DNA helicase II subunit Ku80</fullName>
    </alternativeName>
</protein>
<feature type="compositionally biased region" description="Basic and acidic residues" evidence="18">
    <location>
        <begin position="680"/>
        <end position="694"/>
    </location>
</feature>
<keyword evidence="13" id="KW-0238">DNA-binding</keyword>
<dbReference type="InterPro" id="IPR014893">
    <property type="entry name" value="Ku_PK_bind"/>
</dbReference>
<evidence type="ECO:0000313" key="20">
    <source>
        <dbReference type="EMBL" id="KAE8271847.1"/>
    </source>
</evidence>
<evidence type="ECO:0000256" key="5">
    <source>
        <dbReference type="ARBA" id="ARBA00021792"/>
    </source>
</evidence>
<dbReference type="InterPro" id="IPR006164">
    <property type="entry name" value="DNA_bd_Ku70/Ku80"/>
</dbReference>
<evidence type="ECO:0000256" key="17">
    <source>
        <dbReference type="ARBA" id="ARBA00031847"/>
    </source>
</evidence>
<evidence type="ECO:0000313" key="21">
    <source>
        <dbReference type="Proteomes" id="UP000078113"/>
    </source>
</evidence>
<evidence type="ECO:0000256" key="12">
    <source>
        <dbReference type="ARBA" id="ARBA00022895"/>
    </source>
</evidence>
<feature type="region of interest" description="Disordered" evidence="18">
    <location>
        <begin position="664"/>
        <end position="700"/>
    </location>
</feature>
<keyword evidence="10" id="KW-0347">Helicase</keyword>
<dbReference type="Gene3D" id="3.40.50.410">
    <property type="entry name" value="von Willebrand factor, type A domain"/>
    <property type="match status" value="1"/>
</dbReference>
<dbReference type="Gene3D" id="2.40.290.10">
    <property type="match status" value="1"/>
</dbReference>
<evidence type="ECO:0000256" key="8">
    <source>
        <dbReference type="ARBA" id="ARBA00022763"/>
    </source>
</evidence>
<dbReference type="SMART" id="SM00559">
    <property type="entry name" value="Ku78"/>
    <property type="match status" value="1"/>
</dbReference>
<evidence type="ECO:0000256" key="9">
    <source>
        <dbReference type="ARBA" id="ARBA00022801"/>
    </source>
</evidence>
<keyword evidence="16" id="KW-0539">Nucleus</keyword>
<dbReference type="PANTHER" id="PTHR12604">
    <property type="entry name" value="KU AUTOANTIGEN DNA HELICASE"/>
    <property type="match status" value="1"/>
</dbReference>
<evidence type="ECO:0000256" key="2">
    <source>
        <dbReference type="ARBA" id="ARBA00004574"/>
    </source>
</evidence>
<dbReference type="GO" id="GO:0043564">
    <property type="term" value="C:Ku70:Ku80 complex"/>
    <property type="evidence" value="ECO:0007669"/>
    <property type="project" value="InterPro"/>
</dbReference>
<evidence type="ECO:0000256" key="18">
    <source>
        <dbReference type="SAM" id="MobiDB-lite"/>
    </source>
</evidence>
<comment type="similarity">
    <text evidence="3">Belongs to the ku80 family.</text>
</comment>
<dbReference type="Gene3D" id="1.25.40.240">
    <property type="entry name" value="Ku, C-terminal domain"/>
    <property type="match status" value="1"/>
</dbReference>
<dbReference type="GO" id="GO:0003684">
    <property type="term" value="F:damaged DNA binding"/>
    <property type="evidence" value="ECO:0007669"/>
    <property type="project" value="InterPro"/>
</dbReference>
<feature type="compositionally biased region" description="Basic residues" evidence="18">
    <location>
        <begin position="668"/>
        <end position="679"/>
    </location>
</feature>
<organism evidence="20 21">
    <name type="scientific">Tilletia walkeri</name>
    <dbReference type="NCBI Taxonomy" id="117179"/>
    <lineage>
        <taxon>Eukaryota</taxon>
        <taxon>Fungi</taxon>
        <taxon>Dikarya</taxon>
        <taxon>Basidiomycota</taxon>
        <taxon>Ustilaginomycotina</taxon>
        <taxon>Exobasidiomycetes</taxon>
        <taxon>Tilletiales</taxon>
        <taxon>Tilletiaceae</taxon>
        <taxon>Tilletia</taxon>
    </lineage>
</organism>
<proteinExistence type="inferred from homology"/>
<dbReference type="GO" id="GO:0005524">
    <property type="term" value="F:ATP binding"/>
    <property type="evidence" value="ECO:0007669"/>
    <property type="project" value="UniProtKB-KW"/>
</dbReference>
<keyword evidence="11" id="KW-0067">ATP-binding</keyword>
<reference evidence="20" key="2">
    <citation type="journal article" date="2019" name="IMA Fungus">
        <title>Genome sequencing and comparison of five Tilletia species to identify candidate genes for the detection of regulated species infecting wheat.</title>
        <authorList>
            <person name="Nguyen H.D.T."/>
            <person name="Sultana T."/>
            <person name="Kesanakurti P."/>
            <person name="Hambleton S."/>
        </authorList>
    </citation>
    <scope>NUCLEOTIDE SEQUENCE</scope>
    <source>
        <strain evidence="20">DAOMC 236422</strain>
    </source>
</reference>
<reference evidence="20" key="1">
    <citation type="submission" date="2016-04" db="EMBL/GenBank/DDBJ databases">
        <authorList>
            <person name="Nguyen H.D."/>
            <person name="Samba Siva P."/>
            <person name="Cullis J."/>
            <person name="Levesque C.A."/>
            <person name="Hambleton S."/>
        </authorList>
    </citation>
    <scope>NUCLEOTIDE SEQUENCE</scope>
    <source>
        <strain evidence="20">DAOMC 236422</strain>
    </source>
</reference>